<comment type="subcellular location">
    <subcellularLocation>
        <location evidence="1">Membrane</location>
        <topology evidence="1">Multi-pass membrane protein</topology>
    </subcellularLocation>
</comment>
<dbReference type="InterPro" id="IPR000175">
    <property type="entry name" value="Na/ntran_symport"/>
</dbReference>
<dbReference type="Pfam" id="PF00209">
    <property type="entry name" value="SNF"/>
    <property type="match status" value="1"/>
</dbReference>
<evidence type="ECO:0000256" key="5">
    <source>
        <dbReference type="ARBA" id="ARBA00023136"/>
    </source>
</evidence>
<dbReference type="SUPFAM" id="SSF161070">
    <property type="entry name" value="SNF-like"/>
    <property type="match status" value="1"/>
</dbReference>
<evidence type="ECO:0000256" key="3">
    <source>
        <dbReference type="ARBA" id="ARBA00022692"/>
    </source>
</evidence>
<evidence type="ECO:0000313" key="8">
    <source>
        <dbReference type="Proteomes" id="UP000664991"/>
    </source>
</evidence>
<evidence type="ECO:0000313" key="7">
    <source>
        <dbReference type="EMBL" id="KAG5193810.1"/>
    </source>
</evidence>
<dbReference type="GO" id="GO:0005332">
    <property type="term" value="F:gamma-aminobutyric acid:sodium:chloride symporter activity"/>
    <property type="evidence" value="ECO:0007669"/>
    <property type="project" value="TreeGrafter"/>
</dbReference>
<evidence type="ECO:0000256" key="6">
    <source>
        <dbReference type="SAM" id="Phobius"/>
    </source>
</evidence>
<dbReference type="EMBL" id="JAEMGP010000027">
    <property type="protein sequence ID" value="KAG5193810.1"/>
    <property type="molecule type" value="Genomic_DNA"/>
</dbReference>
<dbReference type="AlphaFoldDB" id="A0A836CP81"/>
<name>A0A836CP81_SHEEP</name>
<keyword evidence="4 6" id="KW-1133">Transmembrane helix</keyword>
<protein>
    <submittedName>
        <fullName evidence="7">Uncharacterized protein</fullName>
    </submittedName>
</protein>
<evidence type="ECO:0000256" key="4">
    <source>
        <dbReference type="ARBA" id="ARBA00022989"/>
    </source>
</evidence>
<dbReference type="Proteomes" id="UP000664991">
    <property type="component" value="Unassembled WGS sequence"/>
</dbReference>
<sequence length="145" mass="16427">MTKTCAQQDGHLLRDNQGHKVPCHWLVDPKQLEKLLKTGDNGNSELATIFNRTDLRLSRGLEVPGDLNWEVTLCLLACWVLVYFYVWKRVKSTGKGTCLFPVQACKPQVSLVRCAPPRLHCCQPGHAHRCLRMVVHGDPVLESRE</sequence>
<proteinExistence type="predicted"/>
<evidence type="ECO:0000256" key="1">
    <source>
        <dbReference type="ARBA" id="ARBA00004141"/>
    </source>
</evidence>
<evidence type="ECO:0000256" key="2">
    <source>
        <dbReference type="ARBA" id="ARBA00022448"/>
    </source>
</evidence>
<organism evidence="7 8">
    <name type="scientific">Ovis aries</name>
    <name type="common">Sheep</name>
    <dbReference type="NCBI Taxonomy" id="9940"/>
    <lineage>
        <taxon>Eukaryota</taxon>
        <taxon>Metazoa</taxon>
        <taxon>Chordata</taxon>
        <taxon>Craniata</taxon>
        <taxon>Vertebrata</taxon>
        <taxon>Euteleostomi</taxon>
        <taxon>Mammalia</taxon>
        <taxon>Eutheria</taxon>
        <taxon>Laurasiatheria</taxon>
        <taxon>Artiodactyla</taxon>
        <taxon>Ruminantia</taxon>
        <taxon>Pecora</taxon>
        <taxon>Bovidae</taxon>
        <taxon>Caprinae</taxon>
        <taxon>Ovis</taxon>
    </lineage>
</organism>
<keyword evidence="5 6" id="KW-0472">Membrane</keyword>
<keyword evidence="2" id="KW-0813">Transport</keyword>
<dbReference type="InterPro" id="IPR037272">
    <property type="entry name" value="SNS_sf"/>
</dbReference>
<dbReference type="PANTHER" id="PTHR11616:SF96">
    <property type="entry name" value="SODIUM- AND CHLORIDE-DEPENDENT CREATINE TRANSPORTER 1"/>
    <property type="match status" value="1"/>
</dbReference>
<accession>A0A836CP81</accession>
<dbReference type="GO" id="GO:0005886">
    <property type="term" value="C:plasma membrane"/>
    <property type="evidence" value="ECO:0007669"/>
    <property type="project" value="TreeGrafter"/>
</dbReference>
<keyword evidence="3 6" id="KW-0812">Transmembrane</keyword>
<dbReference type="PANTHER" id="PTHR11616">
    <property type="entry name" value="SODIUM/CHLORIDE DEPENDENT TRANSPORTER"/>
    <property type="match status" value="1"/>
</dbReference>
<feature type="transmembrane region" description="Helical" evidence="6">
    <location>
        <begin position="67"/>
        <end position="86"/>
    </location>
</feature>
<comment type="caution">
    <text evidence="7">The sequence shown here is derived from an EMBL/GenBank/DDBJ whole genome shotgun (WGS) entry which is preliminary data.</text>
</comment>
<reference evidence="7 8" key="1">
    <citation type="submission" date="2020-12" db="EMBL/GenBank/DDBJ databases">
        <title>De novo assembly of Tibetan sheep genome.</title>
        <authorList>
            <person name="Li X."/>
        </authorList>
    </citation>
    <scope>NUCLEOTIDE SEQUENCE [LARGE SCALE GENOMIC DNA]</scope>
    <source>
        <tissue evidence="7">Heart</tissue>
    </source>
</reference>
<gene>
    <name evidence="7" type="ORF">JEQ12_020171</name>
</gene>